<dbReference type="PANTHER" id="PTHR33969:SF2">
    <property type="entry name" value="SEGREGATION AND CONDENSATION PROTEIN A"/>
    <property type="match status" value="1"/>
</dbReference>
<organism evidence="3 4">
    <name type="scientific">Brevibacterium samyangense</name>
    <dbReference type="NCBI Taxonomy" id="366888"/>
    <lineage>
        <taxon>Bacteria</taxon>
        <taxon>Bacillati</taxon>
        <taxon>Actinomycetota</taxon>
        <taxon>Actinomycetes</taxon>
        <taxon>Micrococcales</taxon>
        <taxon>Brevibacteriaceae</taxon>
        <taxon>Brevibacterium</taxon>
    </lineage>
</organism>
<reference evidence="3 4" key="1">
    <citation type="journal article" date="2019" name="Int. J. Syst. Evol. Microbiol.">
        <title>The Global Catalogue of Microorganisms (GCM) 10K type strain sequencing project: providing services to taxonomists for standard genome sequencing and annotation.</title>
        <authorList>
            <consortium name="The Broad Institute Genomics Platform"/>
            <consortium name="The Broad Institute Genome Sequencing Center for Infectious Disease"/>
            <person name="Wu L."/>
            <person name="Ma J."/>
        </authorList>
    </citation>
    <scope>NUCLEOTIDE SEQUENCE [LARGE SCALE GENOMIC DNA]</scope>
    <source>
        <strain evidence="3 4">JCM 14546</strain>
    </source>
</reference>
<dbReference type="Gene3D" id="6.10.250.2410">
    <property type="match status" value="1"/>
</dbReference>
<keyword evidence="1" id="KW-0159">Chromosome partition</keyword>
<evidence type="ECO:0000256" key="2">
    <source>
        <dbReference type="ARBA" id="ARBA00044777"/>
    </source>
</evidence>
<dbReference type="EMBL" id="BAAANO010000013">
    <property type="protein sequence ID" value="GAA2005247.1"/>
    <property type="molecule type" value="Genomic_DNA"/>
</dbReference>
<dbReference type="Pfam" id="PF02616">
    <property type="entry name" value="SMC_ScpA"/>
    <property type="match status" value="1"/>
</dbReference>
<name>A0ABN2TCN8_9MICO</name>
<dbReference type="Proteomes" id="UP001500755">
    <property type="component" value="Unassembled WGS sequence"/>
</dbReference>
<dbReference type="InterPro" id="IPR003768">
    <property type="entry name" value="ScpA"/>
</dbReference>
<dbReference type="PANTHER" id="PTHR33969">
    <property type="entry name" value="SEGREGATION AND CONDENSATION PROTEIN A"/>
    <property type="match status" value="1"/>
</dbReference>
<keyword evidence="4" id="KW-1185">Reference proteome</keyword>
<evidence type="ECO:0000313" key="3">
    <source>
        <dbReference type="EMBL" id="GAA2005247.1"/>
    </source>
</evidence>
<comment type="caution">
    <text evidence="3">The sequence shown here is derived from an EMBL/GenBank/DDBJ whole genome shotgun (WGS) entry which is preliminary data.</text>
</comment>
<gene>
    <name evidence="3" type="ORF">GCM10009755_13570</name>
</gene>
<accession>A0ABN2TCN8</accession>
<protein>
    <recommendedName>
        <fullName evidence="2">Segregation and condensation protein A</fullName>
    </recommendedName>
</protein>
<sequence>METGTTGFHVDLENFSGPFDLLLGLIAKRKLDITEVALAEVTDEFLAYVAGLRGRENLEELSQFLLVASTLLDLKTARLLPGGEVEDELDLDLLEARDLLFARLLQYRAYKAVSQVLRAAFESAGAKVPRRIGPPEEFRGLLPPLRMTAGPEVLAEMMAAVLQRDHMPPTVSTEHLHLPQVSVPEQRAIVLSHLQEHGRTEFTELVADAESTLIVIGRFLALLELFSARLCTLDQSSPLGELWVEATEKEAA</sequence>
<proteinExistence type="predicted"/>
<evidence type="ECO:0000256" key="1">
    <source>
        <dbReference type="ARBA" id="ARBA00022829"/>
    </source>
</evidence>
<evidence type="ECO:0000313" key="4">
    <source>
        <dbReference type="Proteomes" id="UP001500755"/>
    </source>
</evidence>
<dbReference type="RefSeq" id="WP_344308185.1">
    <property type="nucleotide sequence ID" value="NZ_BAAANO010000013.1"/>
</dbReference>